<sequence length="259" mass="29720">MLQFSKDSSSIISKLKIKDINLGNYSLVAYGKGMELPAFTYQRAKINLEGKIIKTIPIYELLFLEDAYADEKNLLIFLNDVSESKEVLDNLWSLGINADIFTCQKLKEKGNTKITEFEGELCETNLSLSILNNIAKSLNSPRSKRILEELDFSDLKDWIEKKSSEVDLNLPEIIISPVLLPSKYYIEENLGKIVKTYYDTNFSNSTLIYTGIDTLVMRRISFELKKNNYNVKELLLDTEPLMAPIYLTIISYILKNKIK</sequence>
<dbReference type="AlphaFoldDB" id="A0A2U9IDV3"/>
<dbReference type="OrthoDB" id="37007at2157"/>
<proteinExistence type="predicted"/>
<reference evidence="1 2" key="1">
    <citation type="submission" date="2018-05" db="EMBL/GenBank/DDBJ databases">
        <title>Complete Genome Sequences of Extremely Thermoacidophilic, Metal-Mobilizing Type-Strain Members of the Archaeal Family Sulfolobaceae: Acidianus brierleyi DSM-1651T, Acidianus sulfidivorans DSM-18786T, Metallosphaera hakonensis DSM-7519T, and Metallosphaera prunae DSM-10039T.</title>
        <authorList>
            <person name="Counts J.A."/>
            <person name="Kelly R.M."/>
        </authorList>
    </citation>
    <scope>NUCLEOTIDE SEQUENCE [LARGE SCALE GENOMIC DNA]</scope>
    <source>
        <strain evidence="1 2">DSM 1651</strain>
    </source>
</reference>
<keyword evidence="2" id="KW-1185">Reference proteome</keyword>
<organism evidence="1 2">
    <name type="scientific">Acidianus brierleyi</name>
    <dbReference type="NCBI Taxonomy" id="41673"/>
    <lineage>
        <taxon>Archaea</taxon>
        <taxon>Thermoproteota</taxon>
        <taxon>Thermoprotei</taxon>
        <taxon>Sulfolobales</taxon>
        <taxon>Sulfolobaceae</taxon>
        <taxon>Acidianus</taxon>
    </lineage>
</organism>
<dbReference type="GeneID" id="36831693"/>
<accession>A0A2U9IDV3</accession>
<protein>
    <submittedName>
        <fullName evidence="1">Uncharacterized protein</fullName>
    </submittedName>
</protein>
<gene>
    <name evidence="1" type="ORF">DFR85_06015</name>
</gene>
<dbReference type="KEGG" id="abri:DFR85_06015"/>
<dbReference type="Proteomes" id="UP000248044">
    <property type="component" value="Chromosome"/>
</dbReference>
<evidence type="ECO:0000313" key="2">
    <source>
        <dbReference type="Proteomes" id="UP000248044"/>
    </source>
</evidence>
<name>A0A2U9IDV3_9CREN</name>
<dbReference type="EMBL" id="CP029289">
    <property type="protein sequence ID" value="AWR94211.1"/>
    <property type="molecule type" value="Genomic_DNA"/>
</dbReference>
<dbReference type="RefSeq" id="WP_110270092.1">
    <property type="nucleotide sequence ID" value="NZ_CP029289.2"/>
</dbReference>
<evidence type="ECO:0000313" key="1">
    <source>
        <dbReference type="EMBL" id="AWR94211.1"/>
    </source>
</evidence>